<comment type="caution">
    <text evidence="2">The sequence shown here is derived from an EMBL/GenBank/DDBJ whole genome shotgun (WGS) entry which is preliminary data.</text>
</comment>
<evidence type="ECO:0000256" key="1">
    <source>
        <dbReference type="SAM" id="MobiDB-lite"/>
    </source>
</evidence>
<evidence type="ECO:0000313" key="2">
    <source>
        <dbReference type="EMBL" id="KAF9049425.1"/>
    </source>
</evidence>
<reference evidence="2" key="1">
    <citation type="submission" date="2020-11" db="EMBL/GenBank/DDBJ databases">
        <authorList>
            <consortium name="DOE Joint Genome Institute"/>
            <person name="Ahrendt S."/>
            <person name="Riley R."/>
            <person name="Andreopoulos W."/>
            <person name="Labutti K."/>
            <person name="Pangilinan J."/>
            <person name="Ruiz-Duenas F.J."/>
            <person name="Barrasa J.M."/>
            <person name="Sanchez-Garcia M."/>
            <person name="Camarero S."/>
            <person name="Miyauchi S."/>
            <person name="Serrano A."/>
            <person name="Linde D."/>
            <person name="Babiker R."/>
            <person name="Drula E."/>
            <person name="Ayuso-Fernandez I."/>
            <person name="Pacheco R."/>
            <person name="Padilla G."/>
            <person name="Ferreira P."/>
            <person name="Barriuso J."/>
            <person name="Kellner H."/>
            <person name="Castanera R."/>
            <person name="Alfaro M."/>
            <person name="Ramirez L."/>
            <person name="Pisabarro A.G."/>
            <person name="Kuo A."/>
            <person name="Tritt A."/>
            <person name="Lipzen A."/>
            <person name="He G."/>
            <person name="Yan M."/>
            <person name="Ng V."/>
            <person name="Cullen D."/>
            <person name="Martin F."/>
            <person name="Rosso M.-N."/>
            <person name="Henrissat B."/>
            <person name="Hibbett D."/>
            <person name="Martinez A.T."/>
            <person name="Grigoriev I.V."/>
        </authorList>
    </citation>
    <scope>NUCLEOTIDE SEQUENCE</scope>
    <source>
        <strain evidence="2">AH 40177</strain>
    </source>
</reference>
<dbReference type="OrthoDB" id="3043218at2759"/>
<name>A0A9P5P8I9_9AGAR</name>
<protein>
    <recommendedName>
        <fullName evidence="4">Myb/SANT-like domain-containing protein</fullName>
    </recommendedName>
</protein>
<evidence type="ECO:0000313" key="3">
    <source>
        <dbReference type="Proteomes" id="UP000772434"/>
    </source>
</evidence>
<dbReference type="AlphaFoldDB" id="A0A9P5P8I9"/>
<evidence type="ECO:0008006" key="4">
    <source>
        <dbReference type="Google" id="ProtNLM"/>
    </source>
</evidence>
<dbReference type="Proteomes" id="UP000772434">
    <property type="component" value="Unassembled WGS sequence"/>
</dbReference>
<accession>A0A9P5P8I9</accession>
<feature type="region of interest" description="Disordered" evidence="1">
    <location>
        <begin position="161"/>
        <end position="205"/>
    </location>
</feature>
<feature type="compositionally biased region" description="Polar residues" evidence="1">
    <location>
        <begin position="183"/>
        <end position="196"/>
    </location>
</feature>
<organism evidence="2 3">
    <name type="scientific">Rhodocollybia butyracea</name>
    <dbReference type="NCBI Taxonomy" id="206335"/>
    <lineage>
        <taxon>Eukaryota</taxon>
        <taxon>Fungi</taxon>
        <taxon>Dikarya</taxon>
        <taxon>Basidiomycota</taxon>
        <taxon>Agaricomycotina</taxon>
        <taxon>Agaricomycetes</taxon>
        <taxon>Agaricomycetidae</taxon>
        <taxon>Agaricales</taxon>
        <taxon>Marasmiineae</taxon>
        <taxon>Omphalotaceae</taxon>
        <taxon>Rhodocollybia</taxon>
    </lineage>
</organism>
<sequence>MGQTNKGFGCTHYKEITRHSQHTYENPDDVKDKNAKWTLQCVLGLITIVIPHLSAAGDGHKFKSAVYKEAAQYLSQRIIKRGPKKDKGVKDKIKDLLDIYDAVLYLKNNTSGLTWDDELGMNIGPEEESIWTNIVNEKPMCAPFKKAGWAIFDDVAQLRPKKPKGSHTFQPTSGVQGPVSAPEASSQLPDTNSFTPPGTPNLGASVEWDMNRLDIGGAHGPWKKTAA</sequence>
<proteinExistence type="predicted"/>
<gene>
    <name evidence="2" type="ORF">BDP27DRAFT_1434142</name>
</gene>
<keyword evidence="3" id="KW-1185">Reference proteome</keyword>
<dbReference type="EMBL" id="JADNRY010000475">
    <property type="protein sequence ID" value="KAF9049425.1"/>
    <property type="molecule type" value="Genomic_DNA"/>
</dbReference>